<dbReference type="InterPro" id="IPR017968">
    <property type="entry name" value="Acylphosphatase_CS"/>
</dbReference>
<name>A0A7Y7IIU6_9MICC</name>
<gene>
    <name evidence="8" type="ORF">G6034_15375</name>
</gene>
<comment type="similarity">
    <text evidence="1 6">Belongs to the acylphosphatase family.</text>
</comment>
<feature type="active site" evidence="5">
    <location>
        <position position="45"/>
    </location>
</feature>
<dbReference type="InterPro" id="IPR036046">
    <property type="entry name" value="Acylphosphatase-like_dom_sf"/>
</dbReference>
<dbReference type="GO" id="GO:0003998">
    <property type="term" value="F:acylphosphatase activity"/>
    <property type="evidence" value="ECO:0007669"/>
    <property type="project" value="UniProtKB-EC"/>
</dbReference>
<dbReference type="EC" id="3.6.1.7" evidence="2 5"/>
<dbReference type="SUPFAM" id="SSF54975">
    <property type="entry name" value="Acylphosphatase/BLUF domain-like"/>
    <property type="match status" value="1"/>
</dbReference>
<evidence type="ECO:0000256" key="1">
    <source>
        <dbReference type="ARBA" id="ARBA00005614"/>
    </source>
</evidence>
<evidence type="ECO:0000256" key="4">
    <source>
        <dbReference type="ARBA" id="ARBA00047645"/>
    </source>
</evidence>
<feature type="domain" description="Acylphosphatase-like" evidence="7">
    <location>
        <begin position="12"/>
        <end position="102"/>
    </location>
</feature>
<dbReference type="AlphaFoldDB" id="A0A7Y7IIU6"/>
<dbReference type="InterPro" id="IPR001792">
    <property type="entry name" value="Acylphosphatase-like_dom"/>
</dbReference>
<sequence length="102" mass="10431">MADAGAAGRPVRLAAVVHGSVQGVGFRYLTARKARELRLDGSAVNRADGTVEVVAEGPETAVRQLLEWLESGRAPGRAPGRVSGVDAAFGPPAGCPHGFRAG</sequence>
<dbReference type="PROSITE" id="PS00150">
    <property type="entry name" value="ACYLPHOSPHATASE_1"/>
    <property type="match status" value="1"/>
</dbReference>
<feature type="active site" evidence="5">
    <location>
        <position position="27"/>
    </location>
</feature>
<accession>A0A7Y7IIU6</accession>
<dbReference type="EMBL" id="JAAMFM010000027">
    <property type="protein sequence ID" value="NVM96261.1"/>
    <property type="molecule type" value="Genomic_DNA"/>
</dbReference>
<keyword evidence="9" id="KW-1185">Reference proteome</keyword>
<comment type="catalytic activity">
    <reaction evidence="4 5">
        <text>an acyl phosphate + H2O = a carboxylate + phosphate + H(+)</text>
        <dbReference type="Rhea" id="RHEA:14965"/>
        <dbReference type="ChEBI" id="CHEBI:15377"/>
        <dbReference type="ChEBI" id="CHEBI:15378"/>
        <dbReference type="ChEBI" id="CHEBI:29067"/>
        <dbReference type="ChEBI" id="CHEBI:43474"/>
        <dbReference type="ChEBI" id="CHEBI:59918"/>
        <dbReference type="EC" id="3.6.1.7"/>
    </reaction>
</comment>
<reference evidence="8 9" key="1">
    <citation type="submission" date="2020-02" db="EMBL/GenBank/DDBJ databases">
        <title>Genome sequence of strain AETb3-4.</title>
        <authorList>
            <person name="Gao J."/>
            <person name="Zhang X."/>
        </authorList>
    </citation>
    <scope>NUCLEOTIDE SEQUENCE [LARGE SCALE GENOMIC DNA]</scope>
    <source>
        <strain evidence="8 9">AETb3-4</strain>
    </source>
</reference>
<comment type="caution">
    <text evidence="8">The sequence shown here is derived from an EMBL/GenBank/DDBJ whole genome shotgun (WGS) entry which is preliminary data.</text>
</comment>
<dbReference type="Gene3D" id="3.30.70.100">
    <property type="match status" value="1"/>
</dbReference>
<proteinExistence type="inferred from homology"/>
<evidence type="ECO:0000313" key="8">
    <source>
        <dbReference type="EMBL" id="NVM96261.1"/>
    </source>
</evidence>
<protein>
    <recommendedName>
        <fullName evidence="3 5">acylphosphatase</fullName>
        <ecNumber evidence="2 5">3.6.1.7</ecNumber>
    </recommendedName>
</protein>
<dbReference type="Pfam" id="PF00708">
    <property type="entry name" value="Acylphosphatase"/>
    <property type="match status" value="1"/>
</dbReference>
<dbReference type="InterPro" id="IPR020456">
    <property type="entry name" value="Acylphosphatase"/>
</dbReference>
<dbReference type="Proteomes" id="UP000543556">
    <property type="component" value="Unassembled WGS sequence"/>
</dbReference>
<evidence type="ECO:0000256" key="5">
    <source>
        <dbReference type="PROSITE-ProRule" id="PRU00520"/>
    </source>
</evidence>
<dbReference type="PANTHER" id="PTHR47268">
    <property type="entry name" value="ACYLPHOSPHATASE"/>
    <property type="match status" value="1"/>
</dbReference>
<evidence type="ECO:0000256" key="3">
    <source>
        <dbReference type="ARBA" id="ARBA00015991"/>
    </source>
</evidence>
<dbReference type="PROSITE" id="PS51160">
    <property type="entry name" value="ACYLPHOSPHATASE_3"/>
    <property type="match status" value="1"/>
</dbReference>
<dbReference type="PANTHER" id="PTHR47268:SF4">
    <property type="entry name" value="ACYLPHOSPHATASE"/>
    <property type="match status" value="1"/>
</dbReference>
<evidence type="ECO:0000256" key="2">
    <source>
        <dbReference type="ARBA" id="ARBA00012150"/>
    </source>
</evidence>
<dbReference type="RefSeq" id="WP_176635981.1">
    <property type="nucleotide sequence ID" value="NZ_JAAMFM010000027.1"/>
</dbReference>
<evidence type="ECO:0000259" key="7">
    <source>
        <dbReference type="PROSITE" id="PS51160"/>
    </source>
</evidence>
<evidence type="ECO:0000256" key="6">
    <source>
        <dbReference type="RuleBase" id="RU004168"/>
    </source>
</evidence>
<organism evidence="8 9">
    <name type="scientific">Arthrobacter wenxiniae</name>
    <dbReference type="NCBI Taxonomy" id="2713570"/>
    <lineage>
        <taxon>Bacteria</taxon>
        <taxon>Bacillati</taxon>
        <taxon>Actinomycetota</taxon>
        <taxon>Actinomycetes</taxon>
        <taxon>Micrococcales</taxon>
        <taxon>Micrococcaceae</taxon>
        <taxon>Arthrobacter</taxon>
    </lineage>
</organism>
<keyword evidence="5 8" id="KW-0378">Hydrolase</keyword>
<evidence type="ECO:0000313" key="9">
    <source>
        <dbReference type="Proteomes" id="UP000543556"/>
    </source>
</evidence>